<keyword evidence="3" id="KW-1185">Reference proteome</keyword>
<dbReference type="InterPro" id="IPR012332">
    <property type="entry name" value="Autotransporter_pectin_lyase_C"/>
</dbReference>
<keyword evidence="1" id="KW-0732">Signal</keyword>
<dbReference type="InterPro" id="IPR011050">
    <property type="entry name" value="Pectin_lyase_fold/virulence"/>
</dbReference>
<dbReference type="Gene3D" id="2.160.20.20">
    <property type="match status" value="1"/>
</dbReference>
<dbReference type="AlphaFoldDB" id="Q8YB31"/>
<sequence length="151" mass="15084">MLKNNPYGASTSGLVVQGADNLVLSGVLSDVGRLTKNGSGTLTLTADNTYTGGTVFAGGVVSVDKEVRLGGGDLTFNGGTLQVTGTSWTSTNWAVSLQAGGGTFDIEDAANNFAVTQGVAGAGGLTKSGSGTLTLSGANSYTGERRCLRAR</sequence>
<dbReference type="KEGG" id="bme:BMEII1070"/>
<dbReference type="InterPro" id="IPR013425">
    <property type="entry name" value="Autotrns_rpt"/>
</dbReference>
<dbReference type="eggNOG" id="COG3210">
    <property type="taxonomic scope" value="Bacteria"/>
</dbReference>
<reference evidence="2 3" key="1">
    <citation type="journal article" date="2002" name="Proc. Natl. Acad. Sci. U.S.A.">
        <title>The genome sequence of the facultative intracellular pathogen Brucella melitensis.</title>
        <authorList>
            <person name="DelVecchio V.G."/>
            <person name="Kapatral V."/>
            <person name="Redkar R.J."/>
            <person name="Patra G."/>
            <person name="Mujer C."/>
            <person name="Los T."/>
            <person name="Ivanova N."/>
            <person name="Anderson I."/>
            <person name="Bhattacharyya A."/>
            <person name="Lykidis A."/>
            <person name="Reznik G."/>
            <person name="Jablonski L."/>
            <person name="Larsen N."/>
            <person name="D'Souza M."/>
            <person name="Bernal A."/>
            <person name="Mazur M."/>
            <person name="Goltsman E."/>
            <person name="Selkov E."/>
            <person name="Elzer P.H."/>
            <person name="Hagius S."/>
            <person name="O'Callaghan D."/>
            <person name="Letesson J.J."/>
            <person name="Haselkorn R."/>
            <person name="Kyrpides N."/>
            <person name="Overbeek R."/>
        </authorList>
    </citation>
    <scope>NUCLEOTIDE SEQUENCE [LARGE SCALE GENOMIC DNA]</scope>
    <source>
        <strain evidence="3">ATCC 23456 / CCUG 17765 / NCTC 10094 / 16M</strain>
    </source>
</reference>
<name>Q8YB31_BRUME</name>
<accession>Q8YB31</accession>
<gene>
    <name evidence="2" type="ordered locus">BMEII1070</name>
</gene>
<dbReference type="EMBL" id="AE008918">
    <property type="protein sequence ID" value="AAL54312.1"/>
    <property type="molecule type" value="Genomic_DNA"/>
</dbReference>
<evidence type="ECO:0000313" key="2">
    <source>
        <dbReference type="EMBL" id="AAL54312.1"/>
    </source>
</evidence>
<dbReference type="SUPFAM" id="SSF51126">
    <property type="entry name" value="Pectin lyase-like"/>
    <property type="match status" value="2"/>
</dbReference>
<organism evidence="2 3">
    <name type="scientific">Brucella melitensis biotype 1 (strain ATCC 23456 / CCUG 17765 / NCTC 10094 / 16M)</name>
    <dbReference type="NCBI Taxonomy" id="224914"/>
    <lineage>
        <taxon>Bacteria</taxon>
        <taxon>Pseudomonadati</taxon>
        <taxon>Pseudomonadota</taxon>
        <taxon>Alphaproteobacteria</taxon>
        <taxon>Hyphomicrobiales</taxon>
        <taxon>Brucellaceae</taxon>
        <taxon>Brucella/Ochrobactrum group</taxon>
        <taxon>Brucella</taxon>
    </lineage>
</organism>
<dbReference type="NCBIfam" id="TIGR02601">
    <property type="entry name" value="autotrns_rpt"/>
    <property type="match status" value="2"/>
</dbReference>
<proteinExistence type="predicted"/>
<dbReference type="Proteomes" id="UP000000419">
    <property type="component" value="Chromosome II"/>
</dbReference>
<dbReference type="PhylomeDB" id="Q8YB31"/>
<dbReference type="Pfam" id="PF12951">
    <property type="entry name" value="PATR"/>
    <property type="match status" value="2"/>
</dbReference>
<protein>
    <submittedName>
        <fullName evidence="2">Adhesin aida-i</fullName>
    </submittedName>
</protein>
<evidence type="ECO:0000313" key="3">
    <source>
        <dbReference type="Proteomes" id="UP000000419"/>
    </source>
</evidence>
<dbReference type="PIR" id="AE3643">
    <property type="entry name" value="AE3643"/>
</dbReference>
<evidence type="ECO:0000256" key="1">
    <source>
        <dbReference type="ARBA" id="ARBA00022729"/>
    </source>
</evidence>